<dbReference type="OrthoDB" id="5184628at2"/>
<dbReference type="EMBL" id="RCWJ01000001">
    <property type="protein sequence ID" value="RLQ86536.1"/>
    <property type="molecule type" value="Genomic_DNA"/>
</dbReference>
<comment type="caution">
    <text evidence="1">The sequence shown here is derived from an EMBL/GenBank/DDBJ whole genome shotgun (WGS) entry which is preliminary data.</text>
</comment>
<accession>A0A3L7J7C5</accession>
<gene>
    <name evidence="1" type="ORF">D9V28_04370</name>
</gene>
<reference evidence="1 2" key="1">
    <citation type="submission" date="2018-10" db="EMBL/GenBank/DDBJ databases">
        <authorList>
            <person name="Li J."/>
        </authorList>
    </citation>
    <scope>NUCLEOTIDE SEQUENCE [LARGE SCALE GENOMIC DNA]</scope>
    <source>
        <strain evidence="1 2">ZD1-4</strain>
    </source>
</reference>
<name>A0A3L7J7C5_9MICO</name>
<dbReference type="Proteomes" id="UP000282460">
    <property type="component" value="Unassembled WGS sequence"/>
</dbReference>
<dbReference type="GO" id="GO:0003677">
    <property type="term" value="F:DNA binding"/>
    <property type="evidence" value="ECO:0007669"/>
    <property type="project" value="InterPro"/>
</dbReference>
<keyword evidence="2" id="KW-1185">Reference proteome</keyword>
<evidence type="ECO:0000313" key="2">
    <source>
        <dbReference type="Proteomes" id="UP000282460"/>
    </source>
</evidence>
<dbReference type="SUPFAM" id="SSF50118">
    <property type="entry name" value="Cell growth inhibitor/plasmid maintenance toxic component"/>
    <property type="match status" value="1"/>
</dbReference>
<evidence type="ECO:0000313" key="1">
    <source>
        <dbReference type="EMBL" id="RLQ86536.1"/>
    </source>
</evidence>
<organism evidence="1 2">
    <name type="scientific">Mycetocola zhadangensis</name>
    <dbReference type="NCBI Taxonomy" id="1164595"/>
    <lineage>
        <taxon>Bacteria</taxon>
        <taxon>Bacillati</taxon>
        <taxon>Actinomycetota</taxon>
        <taxon>Actinomycetes</taxon>
        <taxon>Micrococcales</taxon>
        <taxon>Microbacteriaceae</taxon>
        <taxon>Mycetocola</taxon>
    </lineage>
</organism>
<proteinExistence type="predicted"/>
<dbReference type="Pfam" id="PF02452">
    <property type="entry name" value="PemK_toxin"/>
    <property type="match status" value="1"/>
</dbReference>
<sequence length="142" mass="15645">MEEPGRFGDSATVEVDPAAIGRVRMTYVPSTDGDPDPGEIVWTWVPFEERDGRGKDRPVLIVAEEPGGTRLAVQLTSKPHDGSRDYIPVGSGPWDAQGRQSWANIDRVFRVLPAGMRREASAIDKSAFVRVAAALRDLYGWH</sequence>
<protein>
    <submittedName>
        <fullName evidence="1">Type II toxin-antitoxin system PemK/MazF family toxin</fullName>
    </submittedName>
</protein>
<dbReference type="AlphaFoldDB" id="A0A3L7J7C5"/>
<dbReference type="InterPro" id="IPR003477">
    <property type="entry name" value="PemK-like"/>
</dbReference>